<dbReference type="Gene3D" id="2.60.450.20">
    <property type="match status" value="1"/>
</dbReference>
<dbReference type="InterPro" id="IPR009852">
    <property type="entry name" value="CENPJ_C_dom"/>
</dbReference>
<dbReference type="Proteomes" id="UP001530293">
    <property type="component" value="Unassembled WGS sequence"/>
</dbReference>
<feature type="region of interest" description="Disordered" evidence="2">
    <location>
        <begin position="457"/>
        <end position="570"/>
    </location>
</feature>
<evidence type="ECO:0000256" key="2">
    <source>
        <dbReference type="SAM" id="MobiDB-lite"/>
    </source>
</evidence>
<feature type="domain" description="Centromere protein J C-terminal" evidence="3">
    <location>
        <begin position="962"/>
        <end position="994"/>
    </location>
</feature>
<feature type="region of interest" description="Disordered" evidence="2">
    <location>
        <begin position="228"/>
        <end position="284"/>
    </location>
</feature>
<feature type="compositionally biased region" description="Polar residues" evidence="2">
    <location>
        <begin position="504"/>
        <end position="522"/>
    </location>
</feature>
<evidence type="ECO:0000259" key="3">
    <source>
        <dbReference type="Pfam" id="PF07202"/>
    </source>
</evidence>
<sequence length="1024" mass="111735">MDDKATRSRSTPSPSLLSKISKINCGNNDIRNLSADDDGDDENNNSMLFFGEDTMHVLMDAELRLKSIPPTPSTSSSVSFTPRSNAGVATAVTATATLPVSLSGEVHETKGQQVSTVDEAINGDDDDGLSTGAASLLRGPIMAANSASQIMHNHDNIGGKISDTSAGIWTDSGDRKMTIQTHQDVIGANLTPSMFRKHFFPNETPTPSQVRRGFVDDVVAVGSAIMKKTPGSTSSRSSVSHEFVSGGYQQRHAIHHRQQQPNNTPSLARSHFLPSPQDSVSTMGQLSPSEEYHAAVAVGPNTGAVDNLMQHHQQQYSLAAGNENKVPNSRSSIDGMIALGEKQMNQSTTVNISNQVPKKPFLRKGTRREPSALHTRINKSNPGGVGLTPSTARLQQQCISPALPKSSDGPTHSKLARKANNTMSDTIESQSARKERLARLEKMQEDLIHDLERRLSRKEEARDDRRRTKMMAKKKATSTPAGATAKRAVVTSQQKLDDEDACVTPSQMRTPATQALRQVSSTKGEERVKSSRAHTGRTKPSVADNTKTGQHEDIITPSQARRSSSPSAESIVEKYVARRNGDIVEEQNFAHQSSHGNGLENGETTKSKTKQQALRSKSMPRPRTTAKAWAVAEKESVQKWAKEQRAAIEKYRHKAANAALIASKESNKGKLEGSNSEELKAMKAELEELRLAMKGQKDKEKAEIKKLKEVIREQEKTIDALKSSNEGGAAKSGKTSSGPGPRPVLADGSSKLNTNQQQQQNSTSKTLRKAVGENSSKTRRGGALVDITENTLRDDDNETSSPAEAEPSDIWLQRHLSKLNDANNRLGERLADGVQHHGSMNAGDIYQFANEDNLHRKQYNAADYSGKVDDLPTQVTKNSNPTVPSFVTAPSPSRHIKFADQSRSKSKIVNYKNGTQKEVLPDGTTTISFANGDRKRTYANEKEGIVVYYYASTKTTQVTHQDGMQTYHFPNGQIENHYTDGRKEITFPDNSTRIVHTDGSSDTVFADGVRVMDYPDGSQVVVQP</sequence>
<evidence type="ECO:0000313" key="4">
    <source>
        <dbReference type="EMBL" id="KAL3759607.1"/>
    </source>
</evidence>
<feature type="region of interest" description="Disordered" evidence="2">
    <location>
        <begin position="401"/>
        <end position="432"/>
    </location>
</feature>
<feature type="region of interest" description="Disordered" evidence="2">
    <location>
        <begin position="588"/>
        <end position="627"/>
    </location>
</feature>
<dbReference type="PANTHER" id="PTHR10331">
    <property type="entry name" value="T COMPLEX PROTEIN 10"/>
    <property type="match status" value="1"/>
</dbReference>
<keyword evidence="5" id="KW-1185">Reference proteome</keyword>
<comment type="caution">
    <text evidence="4">The sequence shown here is derived from an EMBL/GenBank/DDBJ whole genome shotgun (WGS) entry which is preliminary data.</text>
</comment>
<feature type="compositionally biased region" description="Low complexity" evidence="2">
    <location>
        <begin position="727"/>
        <end position="739"/>
    </location>
</feature>
<dbReference type="EMBL" id="JALLBG020000199">
    <property type="protein sequence ID" value="KAL3759607.1"/>
    <property type="molecule type" value="Genomic_DNA"/>
</dbReference>
<name>A0ABD3MBR6_9STRA</name>
<feature type="compositionally biased region" description="Basic residues" evidence="2">
    <location>
        <begin position="467"/>
        <end position="476"/>
    </location>
</feature>
<feature type="compositionally biased region" description="Polar residues" evidence="2">
    <location>
        <begin position="419"/>
        <end position="430"/>
    </location>
</feature>
<dbReference type="Pfam" id="PF07202">
    <property type="entry name" value="Tcp10_C"/>
    <property type="match status" value="1"/>
</dbReference>
<feature type="compositionally biased region" description="Basic and acidic residues" evidence="2">
    <location>
        <begin position="457"/>
        <end position="466"/>
    </location>
</feature>
<feature type="compositionally biased region" description="Low complexity" evidence="2">
    <location>
        <begin position="557"/>
        <end position="570"/>
    </location>
</feature>
<reference evidence="4 5" key="1">
    <citation type="submission" date="2024-10" db="EMBL/GenBank/DDBJ databases">
        <title>Updated reference genomes for cyclostephanoid diatoms.</title>
        <authorList>
            <person name="Roberts W.R."/>
            <person name="Alverson A.J."/>
        </authorList>
    </citation>
    <scope>NUCLEOTIDE SEQUENCE [LARGE SCALE GENOMIC DNA]</scope>
    <source>
        <strain evidence="4 5">AJA232-27</strain>
    </source>
</reference>
<organism evidence="4 5">
    <name type="scientific">Discostella pseudostelligera</name>
    <dbReference type="NCBI Taxonomy" id="259834"/>
    <lineage>
        <taxon>Eukaryota</taxon>
        <taxon>Sar</taxon>
        <taxon>Stramenopiles</taxon>
        <taxon>Ochrophyta</taxon>
        <taxon>Bacillariophyta</taxon>
        <taxon>Coscinodiscophyceae</taxon>
        <taxon>Thalassiosirophycidae</taxon>
        <taxon>Stephanodiscales</taxon>
        <taxon>Stephanodiscaceae</taxon>
        <taxon>Discostella</taxon>
    </lineage>
</organism>
<feature type="compositionally biased region" description="Low complexity" evidence="2">
    <location>
        <begin position="749"/>
        <end position="765"/>
    </location>
</feature>
<evidence type="ECO:0000313" key="5">
    <source>
        <dbReference type="Proteomes" id="UP001530293"/>
    </source>
</evidence>
<evidence type="ECO:0000256" key="1">
    <source>
        <dbReference type="ARBA" id="ARBA00005627"/>
    </source>
</evidence>
<dbReference type="InterPro" id="IPR026581">
    <property type="entry name" value="TCP10L/CENPJ"/>
</dbReference>
<feature type="region of interest" description="Disordered" evidence="2">
    <location>
        <begin position="718"/>
        <end position="811"/>
    </location>
</feature>
<dbReference type="PANTHER" id="PTHR10331:SF6">
    <property type="entry name" value="SPINDLE ASSEMBLY ABNORMAL 4"/>
    <property type="match status" value="1"/>
</dbReference>
<dbReference type="InterPro" id="IPR047002">
    <property type="entry name" value="Tcp10_C_sf"/>
</dbReference>
<feature type="compositionally biased region" description="Low complexity" evidence="2">
    <location>
        <begin position="8"/>
        <end position="18"/>
    </location>
</feature>
<proteinExistence type="inferred from homology"/>
<feature type="compositionally biased region" description="Low complexity" evidence="2">
    <location>
        <begin position="232"/>
        <end position="251"/>
    </location>
</feature>
<comment type="similarity">
    <text evidence="1">Belongs to the TCP10 family.</text>
</comment>
<protein>
    <recommendedName>
        <fullName evidence="3">Centromere protein J C-terminal domain-containing protein</fullName>
    </recommendedName>
</protein>
<dbReference type="AlphaFoldDB" id="A0ABD3MBR6"/>
<accession>A0ABD3MBR6</accession>
<gene>
    <name evidence="4" type="ORF">ACHAWU_009754</name>
</gene>
<feature type="region of interest" description="Disordered" evidence="2">
    <location>
        <begin position="1"/>
        <end position="21"/>
    </location>
</feature>